<reference evidence="3" key="2">
    <citation type="submission" date="2020-05" db="EMBL/GenBank/DDBJ databases">
        <authorList>
            <person name="Kim H.-S."/>
            <person name="Proctor R.H."/>
            <person name="Brown D.W."/>
        </authorList>
    </citation>
    <scope>NUCLEOTIDE SEQUENCE</scope>
    <source>
        <strain evidence="3">NRRL 22465</strain>
    </source>
</reference>
<dbReference type="Proteomes" id="UP000635477">
    <property type="component" value="Unassembled WGS sequence"/>
</dbReference>
<comment type="caution">
    <text evidence="3">The sequence shown here is derived from an EMBL/GenBank/DDBJ whole genome shotgun (WGS) entry which is preliminary data.</text>
</comment>
<sequence length="150" mass="16106">MEEPSHGAPLLFCGLVGAACVSGARPIQPLNDSNIFAPASQTVQTLRAQSSPLFPESRILSYMQQESLENPEPLTHKDNPSSTPPSQHGPLHRDPSDICRVRPGDSSGAEPRSVSSIRRDHGHDVDADLLDEELRRLSLDAASAGQLPTP</sequence>
<evidence type="ECO:0000256" key="2">
    <source>
        <dbReference type="SAM" id="SignalP"/>
    </source>
</evidence>
<feature type="chain" id="PRO_5034558615" evidence="2">
    <location>
        <begin position="24"/>
        <end position="150"/>
    </location>
</feature>
<protein>
    <submittedName>
        <fullName evidence="3">Uncharacterized protein</fullName>
    </submittedName>
</protein>
<keyword evidence="2" id="KW-0732">Signal</keyword>
<gene>
    <name evidence="3" type="ORF">FZEAL_10926</name>
</gene>
<organism evidence="3 4">
    <name type="scientific">Fusarium zealandicum</name>
    <dbReference type="NCBI Taxonomy" id="1053134"/>
    <lineage>
        <taxon>Eukaryota</taxon>
        <taxon>Fungi</taxon>
        <taxon>Dikarya</taxon>
        <taxon>Ascomycota</taxon>
        <taxon>Pezizomycotina</taxon>
        <taxon>Sordariomycetes</taxon>
        <taxon>Hypocreomycetidae</taxon>
        <taxon>Hypocreales</taxon>
        <taxon>Nectriaceae</taxon>
        <taxon>Fusarium</taxon>
        <taxon>Fusarium staphyleae species complex</taxon>
    </lineage>
</organism>
<reference evidence="3" key="1">
    <citation type="journal article" date="2020" name="BMC Genomics">
        <title>Correction to: Identification and distribution of gene clusters required for synthesis of sphingolipid metabolism inhibitors in diverse species of the filamentous fungus Fusarium.</title>
        <authorList>
            <person name="Kim H.S."/>
            <person name="Lohmar J.M."/>
            <person name="Busman M."/>
            <person name="Brown D.W."/>
            <person name="Naumann T.A."/>
            <person name="Divon H.H."/>
            <person name="Lysoe E."/>
            <person name="Uhlig S."/>
            <person name="Proctor R.H."/>
        </authorList>
    </citation>
    <scope>NUCLEOTIDE SEQUENCE</scope>
    <source>
        <strain evidence="3">NRRL 22465</strain>
    </source>
</reference>
<feature type="region of interest" description="Disordered" evidence="1">
    <location>
        <begin position="62"/>
        <end position="124"/>
    </location>
</feature>
<evidence type="ECO:0000313" key="4">
    <source>
        <dbReference type="Proteomes" id="UP000635477"/>
    </source>
</evidence>
<evidence type="ECO:0000256" key="1">
    <source>
        <dbReference type="SAM" id="MobiDB-lite"/>
    </source>
</evidence>
<feature type="signal peptide" evidence="2">
    <location>
        <begin position="1"/>
        <end position="23"/>
    </location>
</feature>
<proteinExistence type="predicted"/>
<dbReference type="AlphaFoldDB" id="A0A8H4TT63"/>
<dbReference type="OrthoDB" id="2095648at2759"/>
<name>A0A8H4TT63_9HYPO</name>
<dbReference type="EMBL" id="JABEYC010001598">
    <property type="protein sequence ID" value="KAF4963630.1"/>
    <property type="molecule type" value="Genomic_DNA"/>
</dbReference>
<feature type="compositionally biased region" description="Basic and acidic residues" evidence="1">
    <location>
        <begin position="91"/>
        <end position="103"/>
    </location>
</feature>
<feature type="non-terminal residue" evidence="3">
    <location>
        <position position="1"/>
    </location>
</feature>
<accession>A0A8H4TT63</accession>
<keyword evidence="4" id="KW-1185">Reference proteome</keyword>
<evidence type="ECO:0000313" key="3">
    <source>
        <dbReference type="EMBL" id="KAF4963630.1"/>
    </source>
</evidence>